<comment type="caution">
    <text evidence="4">The sequence shown here is derived from an EMBL/GenBank/DDBJ whole genome shotgun (WGS) entry which is preliminary data.</text>
</comment>
<feature type="domain" description="Rhodanese" evidence="3">
    <location>
        <begin position="54"/>
        <end position="151"/>
    </location>
</feature>
<dbReference type="InterPro" id="IPR045078">
    <property type="entry name" value="TST/MPST-like"/>
</dbReference>
<dbReference type="SUPFAM" id="SSF52821">
    <property type="entry name" value="Rhodanese/Cell cycle control phosphatase"/>
    <property type="match status" value="2"/>
</dbReference>
<dbReference type="InterPro" id="IPR036873">
    <property type="entry name" value="Rhodanese-like_dom_sf"/>
</dbReference>
<protein>
    <submittedName>
        <fullName evidence="4">Thiosulfate sulfurtransferase</fullName>
        <ecNumber evidence="4">2.8.1.1</ecNumber>
    </submittedName>
</protein>
<dbReference type="Proteomes" id="UP000663859">
    <property type="component" value="Unassembled WGS sequence"/>
</dbReference>
<dbReference type="PROSITE" id="PS50206">
    <property type="entry name" value="RHODANESE_3"/>
    <property type="match status" value="2"/>
</dbReference>
<organism evidence="4 5">
    <name type="scientific">Candidatus Methylacidithermus pantelleriae</name>
    <dbReference type="NCBI Taxonomy" id="2744239"/>
    <lineage>
        <taxon>Bacteria</taxon>
        <taxon>Pseudomonadati</taxon>
        <taxon>Verrucomicrobiota</taxon>
        <taxon>Methylacidiphilae</taxon>
        <taxon>Methylacidiphilales</taxon>
        <taxon>Methylacidiphilaceae</taxon>
        <taxon>Candidatus Methylacidithermus</taxon>
    </lineage>
</organism>
<dbReference type="PANTHER" id="PTHR11364:SF27">
    <property type="entry name" value="SULFURTRANSFERASE"/>
    <property type="match status" value="1"/>
</dbReference>
<keyword evidence="1 4" id="KW-0808">Transferase</keyword>
<dbReference type="RefSeq" id="WP_174583224.1">
    <property type="nucleotide sequence ID" value="NZ_CAJNOB010000016.1"/>
</dbReference>
<accession>A0A8J2BN18</accession>
<proteinExistence type="predicted"/>
<evidence type="ECO:0000256" key="2">
    <source>
        <dbReference type="ARBA" id="ARBA00022737"/>
    </source>
</evidence>
<evidence type="ECO:0000313" key="4">
    <source>
        <dbReference type="EMBL" id="CAF0697784.1"/>
    </source>
</evidence>
<dbReference type="PANTHER" id="PTHR11364">
    <property type="entry name" value="THIOSULFATE SULFERTANSFERASE"/>
    <property type="match status" value="1"/>
</dbReference>
<dbReference type="GO" id="GO:0004792">
    <property type="term" value="F:thiosulfate-cyanide sulfurtransferase activity"/>
    <property type="evidence" value="ECO:0007669"/>
    <property type="project" value="UniProtKB-EC"/>
</dbReference>
<evidence type="ECO:0000256" key="1">
    <source>
        <dbReference type="ARBA" id="ARBA00022679"/>
    </source>
</evidence>
<dbReference type="SMART" id="SM00450">
    <property type="entry name" value="RHOD"/>
    <property type="match status" value="2"/>
</dbReference>
<evidence type="ECO:0000313" key="5">
    <source>
        <dbReference type="Proteomes" id="UP000663859"/>
    </source>
</evidence>
<reference evidence="4" key="1">
    <citation type="submission" date="2021-02" db="EMBL/GenBank/DDBJ databases">
        <authorList>
            <person name="Cremers G."/>
            <person name="Picone N."/>
        </authorList>
    </citation>
    <scope>NUCLEOTIDE SEQUENCE</scope>
    <source>
        <strain evidence="4">PQ17</strain>
    </source>
</reference>
<name>A0A8J2BN18_9BACT</name>
<keyword evidence="2" id="KW-0677">Repeat</keyword>
<dbReference type="InterPro" id="IPR001307">
    <property type="entry name" value="Thiosulphate_STrfase_CS"/>
</dbReference>
<sequence>MLEFPAPAPDLIVSPEELLARLGDSSLVVLDVRGEVVHVTDTEGKPATRYHPLPEEYERGHIPGALFVDFTLDIVNEEEPIPLQLAPAEKFARTMSQLGVDEEKWVVVYDADGSYLATRLWWALTSYGHPHVSVLEEGFAGWIRRGYPVRHGVESPSPSRWTVSREASSRLELPAVWSMMQEKGGIILDARSPDRYGQGHIPGAKNLPFFELKDPVTGKFLDPPRVIERLRKAGIPEDRATPIVCSCGSGHSATLVFLQLYRLGYRNLWVYDGSWNEWSRSGLPQEKEIETC</sequence>
<dbReference type="PROSITE" id="PS00380">
    <property type="entry name" value="RHODANESE_1"/>
    <property type="match status" value="2"/>
</dbReference>
<dbReference type="CDD" id="cd01448">
    <property type="entry name" value="TST_Repeat_1"/>
    <property type="match status" value="1"/>
</dbReference>
<dbReference type="InterPro" id="IPR001763">
    <property type="entry name" value="Rhodanese-like_dom"/>
</dbReference>
<dbReference type="AlphaFoldDB" id="A0A8J2BN18"/>
<dbReference type="Gene3D" id="3.40.250.10">
    <property type="entry name" value="Rhodanese-like domain"/>
    <property type="match status" value="2"/>
</dbReference>
<keyword evidence="5" id="KW-1185">Reference proteome</keyword>
<dbReference type="EMBL" id="CAJNOB010000016">
    <property type="protein sequence ID" value="CAF0697784.1"/>
    <property type="molecule type" value="Genomic_DNA"/>
</dbReference>
<dbReference type="EC" id="2.8.1.1" evidence="4"/>
<dbReference type="Pfam" id="PF00581">
    <property type="entry name" value="Rhodanese"/>
    <property type="match status" value="2"/>
</dbReference>
<gene>
    <name evidence="4" type="ORF">MPNT_230017</name>
</gene>
<feature type="domain" description="Rhodanese" evidence="3">
    <location>
        <begin position="181"/>
        <end position="287"/>
    </location>
</feature>
<dbReference type="CDD" id="cd01449">
    <property type="entry name" value="TST_Repeat_2"/>
    <property type="match status" value="1"/>
</dbReference>
<evidence type="ECO:0000259" key="3">
    <source>
        <dbReference type="PROSITE" id="PS50206"/>
    </source>
</evidence>